<dbReference type="Proteomes" id="UP000663874">
    <property type="component" value="Unassembled WGS sequence"/>
</dbReference>
<protein>
    <submittedName>
        <fullName evidence="2">Uncharacterized protein</fullName>
    </submittedName>
</protein>
<gene>
    <name evidence="3" type="ORF">FNK824_LOCUS11428</name>
    <name evidence="4" type="ORF">OTI717_LOCUS20142</name>
    <name evidence="1" type="ORF">RFH988_LOCUS7479</name>
    <name evidence="2" type="ORF">SEV965_LOCUS8104</name>
</gene>
<dbReference type="EMBL" id="CAJNOO010000237">
    <property type="protein sequence ID" value="CAF0871160.1"/>
    <property type="molecule type" value="Genomic_DNA"/>
</dbReference>
<evidence type="ECO:0000313" key="3">
    <source>
        <dbReference type="EMBL" id="CAF3736622.1"/>
    </source>
</evidence>
<dbReference type="EMBL" id="CAJOBE010001352">
    <property type="protein sequence ID" value="CAF3736622.1"/>
    <property type="molecule type" value="Genomic_DNA"/>
</dbReference>
<accession>A0A814CXJ9</accession>
<dbReference type="Proteomes" id="UP000663823">
    <property type="component" value="Unassembled WGS sequence"/>
</dbReference>
<comment type="caution">
    <text evidence="2">The sequence shown here is derived from an EMBL/GenBank/DDBJ whole genome shotgun (WGS) entry which is preliminary data.</text>
</comment>
<evidence type="ECO:0000313" key="5">
    <source>
        <dbReference type="Proteomes" id="UP000663889"/>
    </source>
</evidence>
<organism evidence="2 5">
    <name type="scientific">Rotaria sordida</name>
    <dbReference type="NCBI Taxonomy" id="392033"/>
    <lineage>
        <taxon>Eukaryota</taxon>
        <taxon>Metazoa</taxon>
        <taxon>Spiralia</taxon>
        <taxon>Gnathifera</taxon>
        <taxon>Rotifera</taxon>
        <taxon>Eurotatoria</taxon>
        <taxon>Bdelloidea</taxon>
        <taxon>Philodinida</taxon>
        <taxon>Philodinidae</taxon>
        <taxon>Rotaria</taxon>
    </lineage>
</organism>
<sequence>MTTYANIECILDNFKATYPNDSFYVCKYKAPGGTSFYHGKKLLEIQLKDQDWLTVHKLVRSLGTNVNDNEVKQKALPIINDTIKITNYETRCDRICDSLKMIFPNHHVNVFIYGNDWQCAYHSKGKGSFKKDYGSDVFIVLS</sequence>
<evidence type="ECO:0000313" key="2">
    <source>
        <dbReference type="EMBL" id="CAF0948245.1"/>
    </source>
</evidence>
<reference evidence="2" key="1">
    <citation type="submission" date="2021-02" db="EMBL/GenBank/DDBJ databases">
        <authorList>
            <person name="Nowell W R."/>
        </authorList>
    </citation>
    <scope>NUCLEOTIDE SEQUENCE</scope>
</reference>
<dbReference type="EMBL" id="CAJOAX010003044">
    <property type="protein sequence ID" value="CAF3833581.1"/>
    <property type="molecule type" value="Genomic_DNA"/>
</dbReference>
<dbReference type="EMBL" id="CAJNOU010000292">
    <property type="protein sequence ID" value="CAF0948245.1"/>
    <property type="molecule type" value="Genomic_DNA"/>
</dbReference>
<dbReference type="OrthoDB" id="10270996at2759"/>
<evidence type="ECO:0000313" key="4">
    <source>
        <dbReference type="EMBL" id="CAF3833581.1"/>
    </source>
</evidence>
<dbReference type="AlphaFoldDB" id="A0A814CXJ9"/>
<evidence type="ECO:0000313" key="1">
    <source>
        <dbReference type="EMBL" id="CAF0871160.1"/>
    </source>
</evidence>
<name>A0A814CXJ9_9BILA</name>
<proteinExistence type="predicted"/>
<dbReference type="Proteomes" id="UP000663882">
    <property type="component" value="Unassembled WGS sequence"/>
</dbReference>
<dbReference type="Proteomes" id="UP000663889">
    <property type="component" value="Unassembled WGS sequence"/>
</dbReference>